<reference evidence="2 3" key="1">
    <citation type="submission" date="2018-05" db="EMBL/GenBank/DDBJ databases">
        <title>Zavarzinia sp. HR-AS.</title>
        <authorList>
            <person name="Lee Y."/>
            <person name="Jeon C.O."/>
        </authorList>
    </citation>
    <scope>NUCLEOTIDE SEQUENCE [LARGE SCALE GENOMIC DNA]</scope>
    <source>
        <strain evidence="2 3">HR-AS</strain>
    </source>
</reference>
<dbReference type="AlphaFoldDB" id="A0A317E4K8"/>
<keyword evidence="1" id="KW-1133">Transmembrane helix</keyword>
<dbReference type="SUPFAM" id="SSF52540">
    <property type="entry name" value="P-loop containing nucleoside triphosphate hydrolases"/>
    <property type="match status" value="1"/>
</dbReference>
<evidence type="ECO:0008006" key="4">
    <source>
        <dbReference type="Google" id="ProtNLM"/>
    </source>
</evidence>
<organism evidence="2 3">
    <name type="scientific">Zavarzinia aquatilis</name>
    <dbReference type="NCBI Taxonomy" id="2211142"/>
    <lineage>
        <taxon>Bacteria</taxon>
        <taxon>Pseudomonadati</taxon>
        <taxon>Pseudomonadota</taxon>
        <taxon>Alphaproteobacteria</taxon>
        <taxon>Rhodospirillales</taxon>
        <taxon>Zavarziniaceae</taxon>
        <taxon>Zavarzinia</taxon>
    </lineage>
</organism>
<keyword evidence="1" id="KW-0472">Membrane</keyword>
<protein>
    <recommendedName>
        <fullName evidence="4">G domain-containing protein</fullName>
    </recommendedName>
</protein>
<feature type="transmembrane region" description="Helical" evidence="1">
    <location>
        <begin position="142"/>
        <end position="164"/>
    </location>
</feature>
<name>A0A317E4K8_9PROT</name>
<evidence type="ECO:0000256" key="1">
    <source>
        <dbReference type="SAM" id="Phobius"/>
    </source>
</evidence>
<accession>A0A317E4K8</accession>
<dbReference type="InterPro" id="IPR027417">
    <property type="entry name" value="P-loop_NTPase"/>
</dbReference>
<comment type="caution">
    <text evidence="2">The sequence shown here is derived from an EMBL/GenBank/DDBJ whole genome shotgun (WGS) entry which is preliminary data.</text>
</comment>
<dbReference type="Proteomes" id="UP000245461">
    <property type="component" value="Unassembled WGS sequence"/>
</dbReference>
<dbReference type="Gene3D" id="3.40.50.300">
    <property type="entry name" value="P-loop containing nucleotide triphosphate hydrolases"/>
    <property type="match status" value="1"/>
</dbReference>
<keyword evidence="1" id="KW-0812">Transmembrane</keyword>
<gene>
    <name evidence="2" type="ORF">DKG74_13900</name>
</gene>
<dbReference type="EMBL" id="QGLE01000008">
    <property type="protein sequence ID" value="PWR21096.1"/>
    <property type="molecule type" value="Genomic_DNA"/>
</dbReference>
<evidence type="ECO:0000313" key="3">
    <source>
        <dbReference type="Proteomes" id="UP000245461"/>
    </source>
</evidence>
<evidence type="ECO:0000313" key="2">
    <source>
        <dbReference type="EMBL" id="PWR21096.1"/>
    </source>
</evidence>
<proteinExistence type="predicted"/>
<keyword evidence="3" id="KW-1185">Reference proteome</keyword>
<sequence>MDDIADLRVDHKQGKQELSSMMERLRSIRARFDGELDLLGQNAEWDKFTIAFFGETNAGKSTILESLRIMFDEELRQQLLRDNKGTIVGYEQALDDHVARVREGLGLIYAEYAGEIEAIRASAAALRGIVREESDARVKRKLLLAAVTGLAFGGGVCGVLVHFLRL</sequence>